<protein>
    <submittedName>
        <fullName evidence="2">Uncharacterized protein</fullName>
    </submittedName>
</protein>
<feature type="non-terminal residue" evidence="2">
    <location>
        <position position="1"/>
    </location>
</feature>
<evidence type="ECO:0000313" key="3">
    <source>
        <dbReference type="Proteomes" id="UP001328107"/>
    </source>
</evidence>
<keyword evidence="3" id="KW-1185">Reference proteome</keyword>
<dbReference type="EMBL" id="BTRK01000002">
    <property type="protein sequence ID" value="GMR39102.1"/>
    <property type="molecule type" value="Genomic_DNA"/>
</dbReference>
<feature type="region of interest" description="Disordered" evidence="1">
    <location>
        <begin position="71"/>
        <end position="175"/>
    </location>
</feature>
<feature type="non-terminal residue" evidence="2">
    <location>
        <position position="224"/>
    </location>
</feature>
<dbReference type="Proteomes" id="UP001328107">
    <property type="component" value="Unassembled WGS sequence"/>
</dbReference>
<reference evidence="3" key="1">
    <citation type="submission" date="2022-10" db="EMBL/GenBank/DDBJ databases">
        <title>Genome assembly of Pristionchus species.</title>
        <authorList>
            <person name="Yoshida K."/>
            <person name="Sommer R.J."/>
        </authorList>
    </citation>
    <scope>NUCLEOTIDE SEQUENCE [LARGE SCALE GENOMIC DNA]</scope>
    <source>
        <strain evidence="3">RS5460</strain>
    </source>
</reference>
<name>A0AAN4ZJA1_9BILA</name>
<proteinExistence type="predicted"/>
<gene>
    <name evidence="2" type="ORF">PMAYCL1PPCAC_09297</name>
</gene>
<feature type="compositionally biased region" description="Low complexity" evidence="1">
    <location>
        <begin position="124"/>
        <end position="137"/>
    </location>
</feature>
<dbReference type="AlphaFoldDB" id="A0AAN4ZJA1"/>
<organism evidence="2 3">
    <name type="scientific">Pristionchus mayeri</name>
    <dbReference type="NCBI Taxonomy" id="1317129"/>
    <lineage>
        <taxon>Eukaryota</taxon>
        <taxon>Metazoa</taxon>
        <taxon>Ecdysozoa</taxon>
        <taxon>Nematoda</taxon>
        <taxon>Chromadorea</taxon>
        <taxon>Rhabditida</taxon>
        <taxon>Rhabditina</taxon>
        <taxon>Diplogasteromorpha</taxon>
        <taxon>Diplogasteroidea</taxon>
        <taxon>Neodiplogasteridae</taxon>
        <taxon>Pristionchus</taxon>
    </lineage>
</organism>
<sequence>QEMSKWILVRGKSGAEVVQEHKLKRGPTMLGSDVEFVNKKGHHVPGVILNYNKSKRTMEAELKKIRLIVKDEEEDGHRTRSRSRSRSSAASGDEFPCSSKKSAARRKVGQPPRTIDTPRPVTKRASTTAMTAAAPSTTRRRTNAPDPSPPSPSTTRRRTNAPDPSPPSPSSAANPAEFRRFMISSMMTLHAEMAGMKTMIHNMYLGFAPLLNQAANRATGAHQE</sequence>
<evidence type="ECO:0000313" key="2">
    <source>
        <dbReference type="EMBL" id="GMR39102.1"/>
    </source>
</evidence>
<evidence type="ECO:0000256" key="1">
    <source>
        <dbReference type="SAM" id="MobiDB-lite"/>
    </source>
</evidence>
<accession>A0AAN4ZJA1</accession>
<comment type="caution">
    <text evidence="2">The sequence shown here is derived from an EMBL/GenBank/DDBJ whole genome shotgun (WGS) entry which is preliminary data.</text>
</comment>